<protein>
    <recommendedName>
        <fullName evidence="3">Selenium-dependent hydroxylase accessory protein YqeC</fullName>
    </recommendedName>
</protein>
<keyword evidence="2" id="KW-1185">Reference proteome</keyword>
<name>A0A0P8WWW6_9CLOT</name>
<dbReference type="InterPro" id="IPR017587">
    <property type="entry name" value="YqeC"/>
</dbReference>
<organism evidence="1 2">
    <name type="scientific">Oxobacter pfennigii</name>
    <dbReference type="NCBI Taxonomy" id="36849"/>
    <lineage>
        <taxon>Bacteria</taxon>
        <taxon>Bacillati</taxon>
        <taxon>Bacillota</taxon>
        <taxon>Clostridia</taxon>
        <taxon>Eubacteriales</taxon>
        <taxon>Clostridiaceae</taxon>
        <taxon>Oxobacter</taxon>
    </lineage>
</organism>
<comment type="caution">
    <text evidence="1">The sequence shown here is derived from an EMBL/GenBank/DDBJ whole genome shotgun (WGS) entry which is preliminary data.</text>
</comment>
<dbReference type="AlphaFoldDB" id="A0A0P8WWW6"/>
<reference evidence="1 2" key="1">
    <citation type="submission" date="2015-09" db="EMBL/GenBank/DDBJ databases">
        <title>Genome sequence of Oxobacter pfennigii DSM 3222.</title>
        <authorList>
            <person name="Poehlein A."/>
            <person name="Bengelsdorf F.R."/>
            <person name="Schiel-Bengelsdorf B."/>
            <person name="Duerre P."/>
            <person name="Daniel R."/>
        </authorList>
    </citation>
    <scope>NUCLEOTIDE SEQUENCE [LARGE SCALE GENOMIC DNA]</scope>
    <source>
        <strain evidence="1 2">DSM 3222</strain>
    </source>
</reference>
<proteinExistence type="predicted"/>
<evidence type="ECO:0008006" key="3">
    <source>
        <dbReference type="Google" id="ProtNLM"/>
    </source>
</evidence>
<dbReference type="Proteomes" id="UP000050326">
    <property type="component" value="Unassembled WGS sequence"/>
</dbReference>
<evidence type="ECO:0000313" key="2">
    <source>
        <dbReference type="Proteomes" id="UP000050326"/>
    </source>
</evidence>
<evidence type="ECO:0000313" key="1">
    <source>
        <dbReference type="EMBL" id="KPU42756.1"/>
    </source>
</evidence>
<dbReference type="EMBL" id="LKET01000051">
    <property type="protein sequence ID" value="KPU42756.1"/>
    <property type="molecule type" value="Genomic_DNA"/>
</dbReference>
<dbReference type="STRING" id="36849.OXPF_35160"/>
<dbReference type="NCBIfam" id="TIGR03172">
    <property type="entry name" value="selenium cofactor biosynthesis protein YqeC"/>
    <property type="match status" value="1"/>
</dbReference>
<accession>A0A0P8WWW6</accession>
<gene>
    <name evidence="1" type="ORF">OXPF_35160</name>
</gene>
<sequence>MYFLKKMDIKEAFDIKEKEVVSFVGAGGKTSLIKLLAEELKSEKARTVITTTTYMYAEKSVIADGSYDRLFLLLKSLPESIFPIMAGKEINNEGKLKGVSCDFIDRLNNSGHFTYILSECDGSKKKPFKAFAIHEPVVPECTSIYIAVAGLDCLNKPLNDDNVHRPKIICDIAERKMEELIDEDIYVSVFTHSEGLFRASRKGFKNITVLNKADTPSLVNIGINIGNKILDKNLVINSIVICGNYGEVRKVLRR</sequence>
<dbReference type="Pfam" id="PF19842">
    <property type="entry name" value="YqeC"/>
    <property type="match status" value="1"/>
</dbReference>